<evidence type="ECO:0000256" key="3">
    <source>
        <dbReference type="ARBA" id="ARBA00023237"/>
    </source>
</evidence>
<evidence type="ECO:0000313" key="5">
    <source>
        <dbReference type="EMBL" id="RZT93491.1"/>
    </source>
</evidence>
<keyword evidence="3" id="KW-0998">Cell outer membrane</keyword>
<dbReference type="EMBL" id="SHKN01000002">
    <property type="protein sequence ID" value="RZT93491.1"/>
    <property type="molecule type" value="Genomic_DNA"/>
</dbReference>
<accession>A0A4Q7V9P7</accession>
<dbReference type="NCBIfam" id="TIGR03302">
    <property type="entry name" value="OM_YfiO"/>
    <property type="match status" value="1"/>
</dbReference>
<gene>
    <name evidence="5" type="ORF">EV201_2661</name>
</gene>
<evidence type="ECO:0000259" key="4">
    <source>
        <dbReference type="Pfam" id="PF13525"/>
    </source>
</evidence>
<feature type="domain" description="Outer membrane lipoprotein BamD-like" evidence="4">
    <location>
        <begin position="42"/>
        <end position="227"/>
    </location>
</feature>
<dbReference type="Pfam" id="PF13525">
    <property type="entry name" value="YfiO"/>
    <property type="match status" value="1"/>
</dbReference>
<dbReference type="InterPro" id="IPR017689">
    <property type="entry name" value="BamD"/>
</dbReference>
<reference evidence="5 6" key="1">
    <citation type="submission" date="2019-02" db="EMBL/GenBank/DDBJ databases">
        <title>Genomic Encyclopedia of Type Strains, Phase IV (KMG-IV): sequencing the most valuable type-strain genomes for metagenomic binning, comparative biology and taxonomic classification.</title>
        <authorList>
            <person name="Goeker M."/>
        </authorList>
    </citation>
    <scope>NUCLEOTIDE SEQUENCE [LARGE SCALE GENOMIC DNA]</scope>
    <source>
        <strain evidence="5 6">DSM 28825</strain>
    </source>
</reference>
<proteinExistence type="predicted"/>
<organism evidence="5 6">
    <name type="scientific">Ancylomarina subtilis</name>
    <dbReference type="NCBI Taxonomy" id="1639035"/>
    <lineage>
        <taxon>Bacteria</taxon>
        <taxon>Pseudomonadati</taxon>
        <taxon>Bacteroidota</taxon>
        <taxon>Bacteroidia</taxon>
        <taxon>Marinilabiliales</taxon>
        <taxon>Marinifilaceae</taxon>
        <taxon>Ancylomarina</taxon>
    </lineage>
</organism>
<dbReference type="InterPro" id="IPR039565">
    <property type="entry name" value="BamD-like"/>
</dbReference>
<comment type="caution">
    <text evidence="5">The sequence shown here is derived from an EMBL/GenBank/DDBJ whole genome shotgun (WGS) entry which is preliminary data.</text>
</comment>
<sequence length="280" mass="32938">MIQNSRVLIPMKKILFLTVLVSTLLAGCSEYQKLLKSNDTNLKYKKAIVYYNDEQYVKAATLFEELIPVFRGTSKAETVSYYMAYSNYGMGDYITGGYYFRNFIKSFPDSPYAEECLYMSAYCYYKQSPKPRLDQTSTQDAIDALQLYINRYPNSSRIEEGNKLIDELQDKLVYKSYLSARNYFDREHYPSAIIALQNAIKDYPGSSYREELMFMLLESRFEYAVKSIEEKQNERFNLAKEEYFAFVDEFPKSKFKKATDRMIKEIDAYFEKDKSAKEDN</sequence>
<keyword evidence="6" id="KW-1185">Reference proteome</keyword>
<keyword evidence="2" id="KW-0472">Membrane</keyword>
<evidence type="ECO:0000256" key="1">
    <source>
        <dbReference type="ARBA" id="ARBA00022729"/>
    </source>
</evidence>
<dbReference type="PROSITE" id="PS51257">
    <property type="entry name" value="PROKAR_LIPOPROTEIN"/>
    <property type="match status" value="1"/>
</dbReference>
<dbReference type="Gene3D" id="1.25.40.10">
    <property type="entry name" value="Tetratricopeptide repeat domain"/>
    <property type="match status" value="1"/>
</dbReference>
<dbReference type="SUPFAM" id="SSF48452">
    <property type="entry name" value="TPR-like"/>
    <property type="match status" value="1"/>
</dbReference>
<evidence type="ECO:0000313" key="6">
    <source>
        <dbReference type="Proteomes" id="UP000293562"/>
    </source>
</evidence>
<dbReference type="Proteomes" id="UP000293562">
    <property type="component" value="Unassembled WGS sequence"/>
</dbReference>
<keyword evidence="1" id="KW-0732">Signal</keyword>
<name>A0A4Q7V9P7_9BACT</name>
<protein>
    <submittedName>
        <fullName evidence="5">Beta-barrel assembly machine subunit BamD</fullName>
    </submittedName>
</protein>
<dbReference type="AlphaFoldDB" id="A0A4Q7V9P7"/>
<dbReference type="InterPro" id="IPR011990">
    <property type="entry name" value="TPR-like_helical_dom_sf"/>
</dbReference>
<evidence type="ECO:0000256" key="2">
    <source>
        <dbReference type="ARBA" id="ARBA00023136"/>
    </source>
</evidence>